<evidence type="ECO:0000256" key="1">
    <source>
        <dbReference type="SAM" id="MobiDB-lite"/>
    </source>
</evidence>
<feature type="compositionally biased region" description="Low complexity" evidence="1">
    <location>
        <begin position="32"/>
        <end position="54"/>
    </location>
</feature>
<feature type="region of interest" description="Disordered" evidence="1">
    <location>
        <begin position="23"/>
        <end position="74"/>
    </location>
</feature>
<sequence length="149" mass="14885">MGMKAPLGLLSAVLILSGCAAKPEKSGQNVEPAASQSAAPSAPGASASPSAKRAAPSDEPTISLPPGLPKTTGVVPPVDAFQQVTVQGVVRVSGSCVELVTDKITWTLIGPAAAQLRDGRQARAVGVPDPNRETACTGSPLLVSQATPL</sequence>
<comment type="caution">
    <text evidence="3">The sequence shown here is derived from an EMBL/GenBank/DDBJ whole genome shotgun (WGS) entry which is preliminary data.</text>
</comment>
<evidence type="ECO:0008006" key="5">
    <source>
        <dbReference type="Google" id="ProtNLM"/>
    </source>
</evidence>
<keyword evidence="2" id="KW-0732">Signal</keyword>
<accession>A0ABN3FHJ3</accession>
<organism evidence="3 4">
    <name type="scientific">Dactylosporangium salmoneum</name>
    <dbReference type="NCBI Taxonomy" id="53361"/>
    <lineage>
        <taxon>Bacteria</taxon>
        <taxon>Bacillati</taxon>
        <taxon>Actinomycetota</taxon>
        <taxon>Actinomycetes</taxon>
        <taxon>Micromonosporales</taxon>
        <taxon>Micromonosporaceae</taxon>
        <taxon>Dactylosporangium</taxon>
    </lineage>
</organism>
<keyword evidence="4" id="KW-1185">Reference proteome</keyword>
<feature type="signal peptide" evidence="2">
    <location>
        <begin position="1"/>
        <end position="20"/>
    </location>
</feature>
<reference evidence="3 4" key="1">
    <citation type="journal article" date="2019" name="Int. J. Syst. Evol. Microbiol.">
        <title>The Global Catalogue of Microorganisms (GCM) 10K type strain sequencing project: providing services to taxonomists for standard genome sequencing and annotation.</title>
        <authorList>
            <consortium name="The Broad Institute Genomics Platform"/>
            <consortium name="The Broad Institute Genome Sequencing Center for Infectious Disease"/>
            <person name="Wu L."/>
            <person name="Ma J."/>
        </authorList>
    </citation>
    <scope>NUCLEOTIDE SEQUENCE [LARGE SCALE GENOMIC DNA]</scope>
    <source>
        <strain evidence="3 4">JCM 3272</strain>
    </source>
</reference>
<protein>
    <recommendedName>
        <fullName evidence="5">DUF5666 domain-containing protein</fullName>
    </recommendedName>
</protein>
<evidence type="ECO:0000313" key="3">
    <source>
        <dbReference type="EMBL" id="GAA2330108.1"/>
    </source>
</evidence>
<dbReference type="EMBL" id="BAAARV010000005">
    <property type="protein sequence ID" value="GAA2330108.1"/>
    <property type="molecule type" value="Genomic_DNA"/>
</dbReference>
<gene>
    <name evidence="3" type="ORF">GCM10010170_007870</name>
</gene>
<evidence type="ECO:0000256" key="2">
    <source>
        <dbReference type="SAM" id="SignalP"/>
    </source>
</evidence>
<dbReference type="PROSITE" id="PS51257">
    <property type="entry name" value="PROKAR_LIPOPROTEIN"/>
    <property type="match status" value="1"/>
</dbReference>
<proteinExistence type="predicted"/>
<evidence type="ECO:0000313" key="4">
    <source>
        <dbReference type="Proteomes" id="UP001501444"/>
    </source>
</evidence>
<name>A0ABN3FHJ3_9ACTN</name>
<feature type="chain" id="PRO_5046647342" description="DUF5666 domain-containing protein" evidence="2">
    <location>
        <begin position="21"/>
        <end position="149"/>
    </location>
</feature>
<dbReference type="Proteomes" id="UP001501444">
    <property type="component" value="Unassembled WGS sequence"/>
</dbReference>